<dbReference type="Gene3D" id="2.70.98.90">
    <property type="match status" value="1"/>
</dbReference>
<keyword evidence="6 13" id="KW-0812">Transmembrane</keyword>
<dbReference type="PRINTS" id="PR01900">
    <property type="entry name" value="YIDCPROTEIN"/>
</dbReference>
<keyword evidence="10" id="KW-0143">Chaperone</keyword>
<dbReference type="EMBL" id="UOFZ01000107">
    <property type="protein sequence ID" value="VAX13254.1"/>
    <property type="molecule type" value="Genomic_DNA"/>
</dbReference>
<reference evidence="16" key="1">
    <citation type="submission" date="2018-06" db="EMBL/GenBank/DDBJ databases">
        <authorList>
            <person name="Zhirakovskaya E."/>
        </authorList>
    </citation>
    <scope>NUCLEOTIDE SEQUENCE</scope>
</reference>
<protein>
    <recommendedName>
        <fullName evidence="3">Membrane protein insertase YidC</fullName>
    </recommendedName>
    <alternativeName>
        <fullName evidence="12">Foldase YidC</fullName>
    </alternativeName>
    <alternativeName>
        <fullName evidence="11">Membrane integrase YidC</fullName>
    </alternativeName>
</protein>
<evidence type="ECO:0000256" key="3">
    <source>
        <dbReference type="ARBA" id="ARBA00015325"/>
    </source>
</evidence>
<evidence type="ECO:0000256" key="6">
    <source>
        <dbReference type="ARBA" id="ARBA00022692"/>
    </source>
</evidence>
<dbReference type="PANTHER" id="PTHR12428:SF65">
    <property type="entry name" value="CYTOCHROME C OXIDASE ASSEMBLY PROTEIN COX18, MITOCHONDRIAL"/>
    <property type="match status" value="1"/>
</dbReference>
<dbReference type="GO" id="GO:0005886">
    <property type="term" value="C:plasma membrane"/>
    <property type="evidence" value="ECO:0007669"/>
    <property type="project" value="UniProtKB-SubCell"/>
</dbReference>
<dbReference type="PRINTS" id="PR00701">
    <property type="entry name" value="60KDINNERMP"/>
</dbReference>
<evidence type="ECO:0000256" key="13">
    <source>
        <dbReference type="SAM" id="Phobius"/>
    </source>
</evidence>
<accession>A0A3B1BN49</accession>
<evidence type="ECO:0000313" key="16">
    <source>
        <dbReference type="EMBL" id="VAX13254.1"/>
    </source>
</evidence>
<comment type="subcellular location">
    <subcellularLocation>
        <location evidence="1">Cell inner membrane</location>
        <topology evidence="1">Multi-pass membrane protein</topology>
    </subcellularLocation>
</comment>
<dbReference type="Pfam" id="PF02096">
    <property type="entry name" value="60KD_IMP"/>
    <property type="match status" value="1"/>
</dbReference>
<evidence type="ECO:0000256" key="11">
    <source>
        <dbReference type="ARBA" id="ARBA00033245"/>
    </source>
</evidence>
<evidence type="ECO:0000256" key="7">
    <source>
        <dbReference type="ARBA" id="ARBA00022927"/>
    </source>
</evidence>
<dbReference type="InterPro" id="IPR001708">
    <property type="entry name" value="YidC/ALB3/OXA1/COX18"/>
</dbReference>
<dbReference type="InterPro" id="IPR019998">
    <property type="entry name" value="Membr_insert_YidC"/>
</dbReference>
<keyword evidence="7" id="KW-0653">Protein transport</keyword>
<dbReference type="PANTHER" id="PTHR12428">
    <property type="entry name" value="OXA1"/>
    <property type="match status" value="1"/>
</dbReference>
<evidence type="ECO:0000256" key="1">
    <source>
        <dbReference type="ARBA" id="ARBA00004429"/>
    </source>
</evidence>
<evidence type="ECO:0000256" key="5">
    <source>
        <dbReference type="ARBA" id="ARBA00022475"/>
    </source>
</evidence>
<dbReference type="Pfam" id="PF14849">
    <property type="entry name" value="YidC_periplas"/>
    <property type="match status" value="1"/>
</dbReference>
<feature type="transmembrane region" description="Helical" evidence="13">
    <location>
        <begin position="446"/>
        <end position="467"/>
    </location>
</feature>
<proteinExistence type="inferred from homology"/>
<evidence type="ECO:0000259" key="15">
    <source>
        <dbReference type="Pfam" id="PF14849"/>
    </source>
</evidence>
<comment type="similarity">
    <text evidence="2">Belongs to the OXA1/ALB3/YidC family. Type 1 subfamily.</text>
</comment>
<evidence type="ECO:0000256" key="4">
    <source>
        <dbReference type="ARBA" id="ARBA00022448"/>
    </source>
</evidence>
<name>A0A3B1BN49_9ZZZZ</name>
<dbReference type="NCBIfam" id="TIGR03593">
    <property type="entry name" value="yidC_nterm"/>
    <property type="match status" value="1"/>
</dbReference>
<evidence type="ECO:0000256" key="12">
    <source>
        <dbReference type="ARBA" id="ARBA00033342"/>
    </source>
</evidence>
<dbReference type="CDD" id="cd20070">
    <property type="entry name" value="5TM_YidC_Alb3"/>
    <property type="match status" value="1"/>
</dbReference>
<keyword evidence="9 13" id="KW-0472">Membrane</keyword>
<evidence type="ECO:0000256" key="10">
    <source>
        <dbReference type="ARBA" id="ARBA00023186"/>
    </source>
</evidence>
<evidence type="ECO:0000259" key="14">
    <source>
        <dbReference type="Pfam" id="PF02096"/>
    </source>
</evidence>
<dbReference type="InterPro" id="IPR038221">
    <property type="entry name" value="YidC_periplasmic_sf"/>
</dbReference>
<feature type="domain" description="Membrane insertase YidC/Oxa/ALB C-terminal" evidence="14">
    <location>
        <begin position="381"/>
        <end position="559"/>
    </location>
</feature>
<dbReference type="NCBIfam" id="TIGR03592">
    <property type="entry name" value="yidC_oxa1_cterm"/>
    <property type="match status" value="1"/>
</dbReference>
<dbReference type="GO" id="GO:0032977">
    <property type="term" value="F:membrane insertase activity"/>
    <property type="evidence" value="ECO:0007669"/>
    <property type="project" value="InterPro"/>
</dbReference>
<dbReference type="InterPro" id="IPR047196">
    <property type="entry name" value="YidC_ALB_C"/>
</dbReference>
<feature type="transmembrane region" description="Helical" evidence="13">
    <location>
        <begin position="520"/>
        <end position="545"/>
    </location>
</feature>
<sequence>MEQQRLILFIALSLVLFLIWGAWQREFSPQPVTPVTQTNSGKIISSSPVAPASGSDVPLAETATAAKGSSSFMPVSETQLVKRGQRIKVETDVFRIEIDTVGGDLRVVELKKYPVSVDKPDQPFRLMKDGSEHLFIAQSGFTLRKNNPAQLSAAPNHTTNYRAVQTHYRLAEGQNKITAVLSWTSPDGVVFMKSYTFTRGSYLIDVAYSIKNPTTEDWVGNLYQQLQRTPIPKSEQPRFIHTYTGGVEYSPQDKYDKITFSDMQEGKLNKKVTGGWTAMIQHYFLAAWIPPADIPETFYSRYKPNPDRYTLGMKSDSSYQVKAGSEGRFNNRLFVGPKLPDILAKTAPGLDLTVDYGILTILANPIYYVLKFIHKNIISNWGWAIIILTMMIKLAFYKLSEKSYKSMAQMRKLTPRIKQLKERYGEDKQKMGQAQMELFRKEKINPLGGCLPILVQMPVFISLYWVLLESVELRQAPWIFWIRDMSTADPYYVLPLLMGISMFIQQRLNPAPMDPIQAKLMMVLPFVFTVFFAFFPAGLVIYWVVNNTLSILQQWYITRVVIKS</sequence>
<dbReference type="HAMAP" id="MF_01810">
    <property type="entry name" value="YidC_type1"/>
    <property type="match status" value="1"/>
</dbReference>
<evidence type="ECO:0000256" key="8">
    <source>
        <dbReference type="ARBA" id="ARBA00022989"/>
    </source>
</evidence>
<dbReference type="GO" id="GO:0015031">
    <property type="term" value="P:protein transport"/>
    <property type="evidence" value="ECO:0007669"/>
    <property type="project" value="UniProtKB-KW"/>
</dbReference>
<keyword evidence="5" id="KW-1003">Cell membrane</keyword>
<feature type="domain" description="Membrane insertase YidC N-terminal" evidence="15">
    <location>
        <begin position="86"/>
        <end position="368"/>
    </location>
</feature>
<gene>
    <name evidence="16" type="ORF">MNBD_GAMMA24-1105</name>
</gene>
<dbReference type="InterPro" id="IPR028055">
    <property type="entry name" value="YidC/Oxa/ALB_C"/>
</dbReference>
<dbReference type="NCBIfam" id="NF002352">
    <property type="entry name" value="PRK01318.1-3"/>
    <property type="match status" value="1"/>
</dbReference>
<keyword evidence="8 13" id="KW-1133">Transmembrane helix</keyword>
<dbReference type="CDD" id="cd19961">
    <property type="entry name" value="EcYidC-like_peri"/>
    <property type="match status" value="1"/>
</dbReference>
<dbReference type="InterPro" id="IPR028053">
    <property type="entry name" value="Membr_insert_YidC_N"/>
</dbReference>
<keyword evidence="4" id="KW-0813">Transport</keyword>
<evidence type="ECO:0000256" key="2">
    <source>
        <dbReference type="ARBA" id="ARBA00010527"/>
    </source>
</evidence>
<organism evidence="16">
    <name type="scientific">hydrothermal vent metagenome</name>
    <dbReference type="NCBI Taxonomy" id="652676"/>
    <lineage>
        <taxon>unclassified sequences</taxon>
        <taxon>metagenomes</taxon>
        <taxon>ecological metagenomes</taxon>
    </lineage>
</organism>
<feature type="transmembrane region" description="Helical" evidence="13">
    <location>
        <begin position="381"/>
        <end position="400"/>
    </location>
</feature>
<evidence type="ECO:0000256" key="9">
    <source>
        <dbReference type="ARBA" id="ARBA00023136"/>
    </source>
</evidence>
<dbReference type="AlphaFoldDB" id="A0A3B1BN49"/>
<dbReference type="GO" id="GO:0051205">
    <property type="term" value="P:protein insertion into membrane"/>
    <property type="evidence" value="ECO:0007669"/>
    <property type="project" value="TreeGrafter"/>
</dbReference>